<proteinExistence type="predicted"/>
<reference evidence="2" key="1">
    <citation type="submission" date="2016-05" db="EMBL/GenBank/DDBJ databases">
        <title>Microbial solvent formation.</title>
        <authorList>
            <person name="Poehlein A."/>
            <person name="Montoya Solano J.D."/>
            <person name="Flitsch S."/>
            <person name="Krabben P."/>
            <person name="Duerre P."/>
            <person name="Daniel R."/>
        </authorList>
    </citation>
    <scope>NUCLEOTIDE SEQUENCE [LARGE SCALE GENOMIC DNA]</scope>
    <source>
        <strain evidence="2">DSM 53</strain>
    </source>
</reference>
<dbReference type="Proteomes" id="UP000190973">
    <property type="component" value="Unassembled WGS sequence"/>
</dbReference>
<feature type="region of interest" description="Disordered" evidence="1">
    <location>
        <begin position="25"/>
        <end position="50"/>
    </location>
</feature>
<gene>
    <name evidence="2" type="ORF">CLBCK_35940</name>
</gene>
<sequence>MADKIGNNNSSDFNKDILENTYVKSDNFTNNKPSNERSPNNEVKNNNKGSEQISVFEINDKIPSKNNKKVYVSNGDLLEYRLKRLIYYMGYFPKVGVILKTFNEEQADMITDLDVYGFYIHKNFASKAIWADCKSGEAKPLERVSWILGVKSLAGIEDVIFVKRGVRLTTKQFARKSGIQVLDLDMITKLESDYNIQSNDWRGSWNPYIQLEQLRIFQKINIPTNDIYKRIGSFISSNYWSFDNYTKIKKTITALKQLSEIEQYPLQQEQQKAVRWAIFELINLFVLATLNICKELYYFPDKDKKDTLFEGLISGEISLKKRTEIVDVTYKIAYNIIRQQIPDFNLPIKIPNLGMEPPKYFEAFYNLILRITNDPLNYFDILRFLDFVLMEYDLESKNISEESIKKILSNYKELTISSKTILHFICSITGLRRDIFQLLK</sequence>
<evidence type="ECO:0000313" key="2">
    <source>
        <dbReference type="EMBL" id="OOM59295.1"/>
    </source>
</evidence>
<name>A0A1S8S221_CLOBE</name>
<dbReference type="RefSeq" id="WP_077839966.1">
    <property type="nucleotide sequence ID" value="NZ_JABTAE010000001.1"/>
</dbReference>
<evidence type="ECO:0000256" key="1">
    <source>
        <dbReference type="SAM" id="MobiDB-lite"/>
    </source>
</evidence>
<organism evidence="2">
    <name type="scientific">Clostridium beijerinckii</name>
    <name type="common">Clostridium MP</name>
    <dbReference type="NCBI Taxonomy" id="1520"/>
    <lineage>
        <taxon>Bacteria</taxon>
        <taxon>Bacillati</taxon>
        <taxon>Bacillota</taxon>
        <taxon>Clostridia</taxon>
        <taxon>Eubacteriales</taxon>
        <taxon>Clostridiaceae</taxon>
        <taxon>Clostridium</taxon>
    </lineage>
</organism>
<accession>A0A1S8S221</accession>
<protein>
    <submittedName>
        <fullName evidence="2">Uncharacterized protein</fullName>
    </submittedName>
</protein>
<comment type="caution">
    <text evidence="2">The sequence shown here is derived from an EMBL/GenBank/DDBJ whole genome shotgun (WGS) entry which is preliminary data.</text>
</comment>
<dbReference type="EMBL" id="LZZI01000079">
    <property type="protein sequence ID" value="OOM59295.1"/>
    <property type="molecule type" value="Genomic_DNA"/>
</dbReference>
<dbReference type="AlphaFoldDB" id="A0A1S8S221"/>